<keyword evidence="6" id="KW-0808">Transferase</keyword>
<comment type="subcellular location">
    <subcellularLocation>
        <location evidence="1">Membrane</location>
        <topology evidence="1">Multi-pass membrane protein</topology>
    </subcellularLocation>
    <subcellularLocation>
        <location evidence="2">Plastid</location>
        <location evidence="2">Chloroplast</location>
    </subcellularLocation>
</comment>
<evidence type="ECO:0000256" key="1">
    <source>
        <dbReference type="ARBA" id="ARBA00004141"/>
    </source>
</evidence>
<proteinExistence type="inferred from homology"/>
<evidence type="ECO:0000256" key="17">
    <source>
        <dbReference type="ARBA" id="ARBA00048889"/>
    </source>
</evidence>
<evidence type="ECO:0000256" key="7">
    <source>
        <dbReference type="ARBA" id="ARBA00022692"/>
    </source>
</evidence>
<dbReference type="InterPro" id="IPR002893">
    <property type="entry name" value="Znf_MYND"/>
</dbReference>
<keyword evidence="13" id="KW-1133">Transmembrane helix</keyword>
<evidence type="ECO:0000256" key="3">
    <source>
        <dbReference type="ARBA" id="ARBA00010794"/>
    </source>
</evidence>
<evidence type="ECO:0000256" key="14">
    <source>
        <dbReference type="ARBA" id="ARBA00023136"/>
    </source>
</evidence>
<keyword evidence="12" id="KW-0809">Transit peptide</keyword>
<keyword evidence="7" id="KW-0812">Transmembrane</keyword>
<evidence type="ECO:0000256" key="18">
    <source>
        <dbReference type="PROSITE-ProRule" id="PRU00134"/>
    </source>
</evidence>
<dbReference type="GO" id="GO:0016020">
    <property type="term" value="C:membrane"/>
    <property type="evidence" value="ECO:0007669"/>
    <property type="project" value="UniProtKB-SubCell"/>
</dbReference>
<comment type="similarity">
    <text evidence="3">Belongs to the polyprenol kinase family.</text>
</comment>
<keyword evidence="14" id="KW-0472">Membrane</keyword>
<dbReference type="InterPro" id="IPR039606">
    <property type="entry name" value="Phytol/farnesol_kinase"/>
</dbReference>
<dbReference type="EC" id="2.7.1.182" evidence="16"/>
<feature type="domain" description="MYND-type" evidence="20">
    <location>
        <begin position="313"/>
        <end position="354"/>
    </location>
</feature>
<evidence type="ECO:0000256" key="5">
    <source>
        <dbReference type="ARBA" id="ARBA00022640"/>
    </source>
</evidence>
<gene>
    <name evidence="21" type="ORF">BD410DRAFT_795342</name>
</gene>
<evidence type="ECO:0000313" key="21">
    <source>
        <dbReference type="EMBL" id="TDL16491.1"/>
    </source>
</evidence>
<dbReference type="Proteomes" id="UP000294933">
    <property type="component" value="Unassembled WGS sequence"/>
</dbReference>
<evidence type="ECO:0000256" key="13">
    <source>
        <dbReference type="ARBA" id="ARBA00022989"/>
    </source>
</evidence>
<keyword evidence="11" id="KW-0862">Zinc</keyword>
<dbReference type="GO" id="GO:0008270">
    <property type="term" value="F:zinc ion binding"/>
    <property type="evidence" value="ECO:0007669"/>
    <property type="project" value="UniProtKB-KW"/>
</dbReference>
<dbReference type="Gene3D" id="6.10.140.2220">
    <property type="match status" value="1"/>
</dbReference>
<keyword evidence="9 18" id="KW-0863">Zinc-finger</keyword>
<dbReference type="VEuPathDB" id="FungiDB:BD410DRAFT_795342"/>
<dbReference type="GO" id="GO:0010276">
    <property type="term" value="F:phytol kinase activity"/>
    <property type="evidence" value="ECO:0007669"/>
    <property type="project" value="UniProtKB-EC"/>
</dbReference>
<dbReference type="SUPFAM" id="SSF48452">
    <property type="entry name" value="TPR-like"/>
    <property type="match status" value="1"/>
</dbReference>
<dbReference type="AlphaFoldDB" id="A0A4Y7PND0"/>
<comment type="catalytic activity">
    <reaction evidence="17">
        <text>phytol + CTP = phytyl phosphate + CDP + H(+)</text>
        <dbReference type="Rhea" id="RHEA:38055"/>
        <dbReference type="ChEBI" id="CHEBI:15378"/>
        <dbReference type="ChEBI" id="CHEBI:17327"/>
        <dbReference type="ChEBI" id="CHEBI:37563"/>
        <dbReference type="ChEBI" id="CHEBI:58069"/>
        <dbReference type="ChEBI" id="CHEBI:75483"/>
        <dbReference type="EC" id="2.7.1.182"/>
    </reaction>
</comment>
<dbReference type="PROSITE" id="PS50865">
    <property type="entry name" value="ZF_MYND_2"/>
    <property type="match status" value="1"/>
</dbReference>
<feature type="region of interest" description="Disordered" evidence="19">
    <location>
        <begin position="180"/>
        <end position="201"/>
    </location>
</feature>
<keyword evidence="22" id="KW-1185">Reference proteome</keyword>
<keyword evidence="4" id="KW-0150">Chloroplast</keyword>
<keyword evidence="8" id="KW-0479">Metal-binding</keyword>
<comment type="pathway">
    <text evidence="15">Cofactor biosynthesis; tocopherol biosynthesis.</text>
</comment>
<evidence type="ECO:0000256" key="19">
    <source>
        <dbReference type="SAM" id="MobiDB-lite"/>
    </source>
</evidence>
<sequence length="402" mass="45156">MNRRLGIESIMGIGGGNISKASQAALDKAEELCRKRKPEQALPYLTKAMEDSNNLDAFIQAAFLLPHPVAVEFLEKVERKGRATLKQTLSADCFEETGRHYGQFWNLLETRPYMRVLQAMVRLYFENKNYAKSANTAIRMLRLCPIDNLGQRDWLGSILLRAGRISDALFFAQAWLTPDASGKGTPPPSGGTAFGAPSREPLSPARELKLATRSDSSIVYNAALAAFKLWGNCPLACQYLRIGARVNPHIIIKILAKSDPPRTMNMDMRSPNGPEVAQDYLWLTQVLWMEPDVWAWANDDPTAKRSVLRNCCLPSCSKWESRVMEWKRCAACKEVWYCSGQCQKAHWPVHKPRCLEHKSNKQYMRAMAKGTTLPSDFKMPTADFSSKMAFLRTPTTIGGTGF</sequence>
<dbReference type="SUPFAM" id="SSF144232">
    <property type="entry name" value="HIT/MYND zinc finger-like"/>
    <property type="match status" value="1"/>
</dbReference>
<evidence type="ECO:0000256" key="11">
    <source>
        <dbReference type="ARBA" id="ARBA00022833"/>
    </source>
</evidence>
<name>A0A4Y7PND0_9AGAM</name>
<protein>
    <recommendedName>
        <fullName evidence="16">phytol kinase</fullName>
        <ecNumber evidence="16">2.7.1.182</ecNumber>
    </recommendedName>
</protein>
<dbReference type="Gene3D" id="1.25.40.10">
    <property type="entry name" value="Tetratricopeptide repeat domain"/>
    <property type="match status" value="1"/>
</dbReference>
<evidence type="ECO:0000313" key="22">
    <source>
        <dbReference type="Proteomes" id="UP000294933"/>
    </source>
</evidence>
<dbReference type="Pfam" id="PF01753">
    <property type="entry name" value="zf-MYND"/>
    <property type="match status" value="1"/>
</dbReference>
<accession>A0A4Y7PND0</accession>
<dbReference type="InterPro" id="IPR011990">
    <property type="entry name" value="TPR-like_helical_dom_sf"/>
</dbReference>
<evidence type="ECO:0000256" key="8">
    <source>
        <dbReference type="ARBA" id="ARBA00022723"/>
    </source>
</evidence>
<reference evidence="21 22" key="1">
    <citation type="submission" date="2018-06" db="EMBL/GenBank/DDBJ databases">
        <title>A transcriptomic atlas of mushroom development highlights an independent origin of complex multicellularity.</title>
        <authorList>
            <consortium name="DOE Joint Genome Institute"/>
            <person name="Krizsan K."/>
            <person name="Almasi E."/>
            <person name="Merenyi Z."/>
            <person name="Sahu N."/>
            <person name="Viragh M."/>
            <person name="Koszo T."/>
            <person name="Mondo S."/>
            <person name="Kiss B."/>
            <person name="Balint B."/>
            <person name="Kues U."/>
            <person name="Barry K."/>
            <person name="Hegedus J.C."/>
            <person name="Henrissat B."/>
            <person name="Johnson J."/>
            <person name="Lipzen A."/>
            <person name="Ohm R."/>
            <person name="Nagy I."/>
            <person name="Pangilinan J."/>
            <person name="Yan J."/>
            <person name="Xiong Y."/>
            <person name="Grigoriev I.V."/>
            <person name="Hibbett D.S."/>
            <person name="Nagy L.G."/>
        </authorList>
    </citation>
    <scope>NUCLEOTIDE SEQUENCE [LARGE SCALE GENOMIC DNA]</scope>
    <source>
        <strain evidence="21 22">SZMC22713</strain>
    </source>
</reference>
<dbReference type="OrthoDB" id="432970at2759"/>
<evidence type="ECO:0000256" key="12">
    <source>
        <dbReference type="ARBA" id="ARBA00022946"/>
    </source>
</evidence>
<dbReference type="EMBL" id="ML170242">
    <property type="protein sequence ID" value="TDL16491.1"/>
    <property type="molecule type" value="Genomic_DNA"/>
</dbReference>
<evidence type="ECO:0000256" key="10">
    <source>
        <dbReference type="ARBA" id="ARBA00022777"/>
    </source>
</evidence>
<evidence type="ECO:0000256" key="2">
    <source>
        <dbReference type="ARBA" id="ARBA00004229"/>
    </source>
</evidence>
<dbReference type="STRING" id="50990.A0A4Y7PND0"/>
<evidence type="ECO:0000256" key="9">
    <source>
        <dbReference type="ARBA" id="ARBA00022771"/>
    </source>
</evidence>
<evidence type="ECO:0000259" key="20">
    <source>
        <dbReference type="PROSITE" id="PS50865"/>
    </source>
</evidence>
<dbReference type="PANTHER" id="PTHR32523">
    <property type="entry name" value="PHYTOL KINASE 1, CHLOROPLASTIC"/>
    <property type="match status" value="1"/>
</dbReference>
<organism evidence="21 22">
    <name type="scientific">Rickenella mellea</name>
    <dbReference type="NCBI Taxonomy" id="50990"/>
    <lineage>
        <taxon>Eukaryota</taxon>
        <taxon>Fungi</taxon>
        <taxon>Dikarya</taxon>
        <taxon>Basidiomycota</taxon>
        <taxon>Agaricomycotina</taxon>
        <taxon>Agaricomycetes</taxon>
        <taxon>Hymenochaetales</taxon>
        <taxon>Rickenellaceae</taxon>
        <taxon>Rickenella</taxon>
    </lineage>
</organism>
<keyword evidence="5" id="KW-0934">Plastid</keyword>
<evidence type="ECO:0000256" key="4">
    <source>
        <dbReference type="ARBA" id="ARBA00022528"/>
    </source>
</evidence>
<evidence type="ECO:0000256" key="6">
    <source>
        <dbReference type="ARBA" id="ARBA00022679"/>
    </source>
</evidence>
<keyword evidence="10" id="KW-0418">Kinase</keyword>
<dbReference type="PANTHER" id="PTHR32523:SF8">
    <property type="entry name" value="DOLICHOL KINASE"/>
    <property type="match status" value="1"/>
</dbReference>
<evidence type="ECO:0000256" key="15">
    <source>
        <dbReference type="ARBA" id="ARBA00024015"/>
    </source>
</evidence>
<evidence type="ECO:0000256" key="16">
    <source>
        <dbReference type="ARBA" id="ARBA00039024"/>
    </source>
</evidence>